<dbReference type="Gene3D" id="3.30.70.60">
    <property type="match status" value="1"/>
</dbReference>
<name>A0A1J5IJR2_9BACT</name>
<gene>
    <name evidence="2" type="ORF">AUK40_03270</name>
</gene>
<keyword evidence="1" id="KW-0472">Membrane</keyword>
<dbReference type="EMBL" id="MNZT01000057">
    <property type="protein sequence ID" value="OIP97401.1"/>
    <property type="molecule type" value="Genomic_DNA"/>
</dbReference>
<keyword evidence="1" id="KW-1133">Transmembrane helix</keyword>
<evidence type="ECO:0008006" key="4">
    <source>
        <dbReference type="Google" id="ProtNLM"/>
    </source>
</evidence>
<dbReference type="InterPro" id="IPR007445">
    <property type="entry name" value="PilO"/>
</dbReference>
<keyword evidence="1" id="KW-0812">Transmembrane</keyword>
<sequence length="186" mass="19950">MNLKGGKISGIIFVLIAALVGLGYFLNIVLIPDVHKKQTLLEEKELTLNAKNAELTNVQELDRTFDTIKDEADLAVSALPSEKQIPDILFQFTAIADELNLKTNNLTISTTPVSNPRSVAQSIVINVSLTGSFSDLLGYLSALENSLRLINISSVSMSGSAALDDTSAPLVLSLQADAYFTPLATK</sequence>
<comment type="caution">
    <text evidence="2">The sequence shown here is derived from an EMBL/GenBank/DDBJ whole genome shotgun (WGS) entry which is preliminary data.</text>
</comment>
<dbReference type="AlphaFoldDB" id="A0A1J5IJR2"/>
<dbReference type="Pfam" id="PF04350">
    <property type="entry name" value="PilO"/>
    <property type="match status" value="1"/>
</dbReference>
<evidence type="ECO:0000313" key="2">
    <source>
        <dbReference type="EMBL" id="OIP97401.1"/>
    </source>
</evidence>
<evidence type="ECO:0000256" key="1">
    <source>
        <dbReference type="SAM" id="Phobius"/>
    </source>
</evidence>
<proteinExistence type="predicted"/>
<dbReference type="InterPro" id="IPR014717">
    <property type="entry name" value="Transl_elong_EF1B/ribsomal_bS6"/>
</dbReference>
<accession>A0A1J5IJR2</accession>
<feature type="transmembrane region" description="Helical" evidence="1">
    <location>
        <begin position="12"/>
        <end position="31"/>
    </location>
</feature>
<dbReference type="GO" id="GO:0043107">
    <property type="term" value="P:type IV pilus-dependent motility"/>
    <property type="evidence" value="ECO:0007669"/>
    <property type="project" value="InterPro"/>
</dbReference>
<reference evidence="2 3" key="1">
    <citation type="journal article" date="2016" name="Environ. Microbiol.">
        <title>Genomic resolution of a cold subsurface aquifer community provides metabolic insights for novel microbes adapted to high CO concentrations.</title>
        <authorList>
            <person name="Probst A.J."/>
            <person name="Castelle C.J."/>
            <person name="Singh A."/>
            <person name="Brown C.T."/>
            <person name="Anantharaman K."/>
            <person name="Sharon I."/>
            <person name="Hug L.A."/>
            <person name="Burstein D."/>
            <person name="Emerson J.B."/>
            <person name="Thomas B.C."/>
            <person name="Banfield J.F."/>
        </authorList>
    </citation>
    <scope>NUCLEOTIDE SEQUENCE [LARGE SCALE GENOMIC DNA]</scope>
    <source>
        <strain evidence="2">CG2_30_54_11</strain>
    </source>
</reference>
<organism evidence="2 3">
    <name type="scientific">Candidatus Wirthbacteria bacterium CG2_30_54_11</name>
    <dbReference type="NCBI Taxonomy" id="1817892"/>
    <lineage>
        <taxon>Bacteria</taxon>
        <taxon>Candidatus Wirthbacteria</taxon>
    </lineage>
</organism>
<evidence type="ECO:0000313" key="3">
    <source>
        <dbReference type="Proteomes" id="UP000183245"/>
    </source>
</evidence>
<dbReference type="GO" id="GO:0043683">
    <property type="term" value="P:type IV pilus assembly"/>
    <property type="evidence" value="ECO:0007669"/>
    <property type="project" value="InterPro"/>
</dbReference>
<dbReference type="Proteomes" id="UP000183245">
    <property type="component" value="Unassembled WGS sequence"/>
</dbReference>
<protein>
    <recommendedName>
        <fullName evidence="4">Pilus assembly protein PilO</fullName>
    </recommendedName>
</protein>
<dbReference type="STRING" id="1817892.AUK40_03270"/>